<comment type="caution">
    <text evidence="2">The sequence shown here is derived from an EMBL/GenBank/DDBJ whole genome shotgun (WGS) entry which is preliminary data.</text>
</comment>
<dbReference type="PANTHER" id="PTHR33498">
    <property type="entry name" value="TRANSPOSASE FOR INSERTION SEQUENCE ELEMENT IS1557"/>
    <property type="match status" value="1"/>
</dbReference>
<proteinExistence type="predicted"/>
<accession>A0ABP5IUK4</accession>
<protein>
    <recommendedName>
        <fullName evidence="1">Transposase IS204/IS1001/IS1096/IS1165 DDE domain-containing protein</fullName>
    </recommendedName>
</protein>
<gene>
    <name evidence="2" type="ORF">GCM10009802_01420</name>
</gene>
<organism evidence="2 3">
    <name type="scientific">Streptomyces synnematoformans</name>
    <dbReference type="NCBI Taxonomy" id="415721"/>
    <lineage>
        <taxon>Bacteria</taxon>
        <taxon>Bacillati</taxon>
        <taxon>Actinomycetota</taxon>
        <taxon>Actinomycetes</taxon>
        <taxon>Kitasatosporales</taxon>
        <taxon>Streptomycetaceae</taxon>
        <taxon>Streptomyces</taxon>
    </lineage>
</organism>
<dbReference type="PANTHER" id="PTHR33498:SF1">
    <property type="entry name" value="TRANSPOSASE FOR INSERTION SEQUENCE ELEMENT IS1557"/>
    <property type="match status" value="1"/>
</dbReference>
<reference evidence="3" key="1">
    <citation type="journal article" date="2019" name="Int. J. Syst. Evol. Microbiol.">
        <title>The Global Catalogue of Microorganisms (GCM) 10K type strain sequencing project: providing services to taxonomists for standard genome sequencing and annotation.</title>
        <authorList>
            <consortium name="The Broad Institute Genomics Platform"/>
            <consortium name="The Broad Institute Genome Sequencing Center for Infectious Disease"/>
            <person name="Wu L."/>
            <person name="Ma J."/>
        </authorList>
    </citation>
    <scope>NUCLEOTIDE SEQUENCE [LARGE SCALE GENOMIC DNA]</scope>
    <source>
        <strain evidence="3">JCM 15481</strain>
    </source>
</reference>
<dbReference type="InterPro" id="IPR002560">
    <property type="entry name" value="Transposase_DDE"/>
</dbReference>
<name>A0ABP5IUK4_9ACTN</name>
<evidence type="ECO:0000313" key="3">
    <source>
        <dbReference type="Proteomes" id="UP001500443"/>
    </source>
</evidence>
<dbReference type="Pfam" id="PF01610">
    <property type="entry name" value="DDE_Tnp_ISL3"/>
    <property type="match status" value="1"/>
</dbReference>
<evidence type="ECO:0000259" key="1">
    <source>
        <dbReference type="Pfam" id="PF01610"/>
    </source>
</evidence>
<keyword evidence="3" id="KW-1185">Reference proteome</keyword>
<dbReference type="InterPro" id="IPR047951">
    <property type="entry name" value="Transpos_ISL3"/>
</dbReference>
<evidence type="ECO:0000313" key="2">
    <source>
        <dbReference type="EMBL" id="GAA2106826.1"/>
    </source>
</evidence>
<sequence length="185" mass="20034">MRAGIDEPVAVRWPAAEVASLFAGLDGHGGPGTEAGAGDLPLGQAARLTEHRWRDVFTYLVSNEGVPEDARTSLVSAALCAYDPQATYDLDQDFRAFVLKNYREMPAFTGPLAAWLAQAEQSEIKELHAFTSGLRKDLAAVTAGLSQHWNSGPVEGAVTRIKLLKRQSCGRAGFDLLRRRILLAT</sequence>
<dbReference type="Proteomes" id="UP001500443">
    <property type="component" value="Unassembled WGS sequence"/>
</dbReference>
<feature type="domain" description="Transposase IS204/IS1001/IS1096/IS1165 DDE" evidence="1">
    <location>
        <begin position="58"/>
        <end position="181"/>
    </location>
</feature>
<dbReference type="EMBL" id="BAAAPF010000002">
    <property type="protein sequence ID" value="GAA2106826.1"/>
    <property type="molecule type" value="Genomic_DNA"/>
</dbReference>